<organism evidence="1 2">
    <name type="scientific">Sphenodon punctatus</name>
    <name type="common">Tuatara</name>
    <name type="synonym">Hatteria punctata</name>
    <dbReference type="NCBI Taxonomy" id="8508"/>
    <lineage>
        <taxon>Eukaryota</taxon>
        <taxon>Metazoa</taxon>
        <taxon>Chordata</taxon>
        <taxon>Craniata</taxon>
        <taxon>Vertebrata</taxon>
        <taxon>Euteleostomi</taxon>
        <taxon>Lepidosauria</taxon>
        <taxon>Sphenodontia</taxon>
        <taxon>Sphenodontidae</taxon>
        <taxon>Sphenodon</taxon>
    </lineage>
</organism>
<dbReference type="GO" id="GO:0005743">
    <property type="term" value="C:mitochondrial inner membrane"/>
    <property type="evidence" value="ECO:0007669"/>
    <property type="project" value="TreeGrafter"/>
</dbReference>
<keyword evidence="2" id="KW-1185">Reference proteome</keyword>
<gene>
    <name evidence="1" type="primary">MAIP1</name>
</gene>
<dbReference type="AlphaFoldDB" id="A0A8D0G7Q3"/>
<dbReference type="OMA" id="SILMCFW"/>
<reference evidence="1" key="1">
    <citation type="submission" date="2025-08" db="UniProtKB">
        <authorList>
            <consortium name="Ensembl"/>
        </authorList>
    </citation>
    <scope>IDENTIFICATION</scope>
</reference>
<reference evidence="1" key="2">
    <citation type="submission" date="2025-09" db="UniProtKB">
        <authorList>
            <consortium name="Ensembl"/>
        </authorList>
    </citation>
    <scope>IDENTIFICATION</scope>
</reference>
<dbReference type="GO" id="GO:0032979">
    <property type="term" value="P:protein insertion into mitochondrial inner membrane from matrix"/>
    <property type="evidence" value="ECO:0007669"/>
    <property type="project" value="TreeGrafter"/>
</dbReference>
<dbReference type="Proteomes" id="UP000694392">
    <property type="component" value="Unplaced"/>
</dbReference>
<evidence type="ECO:0000313" key="2">
    <source>
        <dbReference type="Proteomes" id="UP000694392"/>
    </source>
</evidence>
<dbReference type="PANTHER" id="PTHR13333:SF5">
    <property type="entry name" value="M-AAA PROTEASE-INTERACTING PROTEIN 1, MITOCHONDRIAL"/>
    <property type="match status" value="1"/>
</dbReference>
<dbReference type="GeneTree" id="ENSGT00390000004145"/>
<protein>
    <submittedName>
        <fullName evidence="1">Matrix AAA peptidase interacting protein 1</fullName>
    </submittedName>
</protein>
<name>A0A8D0G7Q3_SPHPU</name>
<dbReference type="GO" id="GO:0043022">
    <property type="term" value="F:ribosome binding"/>
    <property type="evidence" value="ECO:0007669"/>
    <property type="project" value="TreeGrafter"/>
</dbReference>
<dbReference type="GO" id="GO:0051560">
    <property type="term" value="P:mitochondrial calcium ion homeostasis"/>
    <property type="evidence" value="ECO:0007669"/>
    <property type="project" value="Ensembl"/>
</dbReference>
<dbReference type="SUPFAM" id="SSF54427">
    <property type="entry name" value="NTF2-like"/>
    <property type="match status" value="1"/>
</dbReference>
<evidence type="ECO:0000313" key="1">
    <source>
        <dbReference type="Ensembl" id="ENSSPUP00000001985.1"/>
    </source>
</evidence>
<dbReference type="PANTHER" id="PTHR13333">
    <property type="entry name" value="M-AAA PROTEASE-INTERACTING PROTEIN 1, MITOCHONDRIAL"/>
    <property type="match status" value="1"/>
</dbReference>
<proteinExistence type="predicted"/>
<dbReference type="GO" id="GO:0005759">
    <property type="term" value="C:mitochondrial matrix"/>
    <property type="evidence" value="ECO:0007669"/>
    <property type="project" value="Ensembl"/>
</dbReference>
<dbReference type="GO" id="GO:0036444">
    <property type="term" value="P:calcium import into the mitochondrion"/>
    <property type="evidence" value="ECO:0007669"/>
    <property type="project" value="Ensembl"/>
</dbReference>
<dbReference type="Ensembl" id="ENSSPUT00000002097.1">
    <property type="protein sequence ID" value="ENSSPUP00000001985.1"/>
    <property type="gene ID" value="ENSSPUG00000001474.1"/>
</dbReference>
<dbReference type="InterPro" id="IPR032710">
    <property type="entry name" value="NTF2-like_dom_sf"/>
</dbReference>
<sequence length="261" mass="30044">SRLVPTHQRVKLLQEALPSHPVELRHLSPPTGCPCRWALRVSPALLFAAVPKPGPSARAELLLRLPTLGPLVAARPWPLARCYSTKEQRRSPVVLLLAFPRPFNWLRSQLYYFLIRTYWDKEFSAKEFTQGAKQAFALVSKLLSQCKLDMLEELVSEEVLQVLKEKLPSLSDNQRSALAVDVDEILYTTGEEFGIYYDDSGRKFLSIRMLFWYITSVDRTSEDETETKYLARANYEFQKECTQGAKPDWTITRIMHPNLLK</sequence>
<accession>A0A8D0G7Q3</accession>